<evidence type="ECO:0000256" key="9">
    <source>
        <dbReference type="SAM" id="SignalP"/>
    </source>
</evidence>
<dbReference type="InterPro" id="IPR005490">
    <property type="entry name" value="LD_TPept_cat_dom"/>
</dbReference>
<comment type="pathway">
    <text evidence="1 7">Cell wall biogenesis; peptidoglycan biosynthesis.</text>
</comment>
<dbReference type="InterPro" id="IPR052905">
    <property type="entry name" value="LD-transpeptidase_YkuD-like"/>
</dbReference>
<name>A0A1H2TND9_THIRO</name>
<keyword evidence="5 7" id="KW-0573">Peptidoglycan synthesis</keyword>
<keyword evidence="6 7" id="KW-0961">Cell wall biogenesis/degradation</keyword>
<dbReference type="OrthoDB" id="9778545at2"/>
<dbReference type="Pfam" id="PF01471">
    <property type="entry name" value="PG_binding_1"/>
    <property type="match status" value="1"/>
</dbReference>
<evidence type="ECO:0000313" key="11">
    <source>
        <dbReference type="EMBL" id="SDW45391.1"/>
    </source>
</evidence>
<feature type="active site" description="Nucleophile" evidence="7">
    <location>
        <position position="439"/>
    </location>
</feature>
<evidence type="ECO:0000256" key="8">
    <source>
        <dbReference type="SAM" id="MobiDB-lite"/>
    </source>
</evidence>
<evidence type="ECO:0000256" key="4">
    <source>
        <dbReference type="ARBA" id="ARBA00022960"/>
    </source>
</evidence>
<evidence type="ECO:0000313" key="12">
    <source>
        <dbReference type="Proteomes" id="UP000198816"/>
    </source>
</evidence>
<dbReference type="InterPro" id="IPR002477">
    <property type="entry name" value="Peptidoglycan-bd-like"/>
</dbReference>
<dbReference type="InterPro" id="IPR036365">
    <property type="entry name" value="PGBD-like_sf"/>
</dbReference>
<feature type="active site" description="Proton donor/acceptor" evidence="7">
    <location>
        <position position="420"/>
    </location>
</feature>
<dbReference type="PANTHER" id="PTHR41533">
    <property type="entry name" value="L,D-TRANSPEPTIDASE HI_1667-RELATED"/>
    <property type="match status" value="1"/>
</dbReference>
<dbReference type="CDD" id="cd16913">
    <property type="entry name" value="YkuD_like"/>
    <property type="match status" value="1"/>
</dbReference>
<dbReference type="STRING" id="1058.SAMN05421783_10480"/>
<protein>
    <submittedName>
        <fullName evidence="11">Murein L,D-transpeptidase YcbB/YkuD</fullName>
    </submittedName>
</protein>
<feature type="region of interest" description="Disordered" evidence="8">
    <location>
        <begin position="518"/>
        <end position="599"/>
    </location>
</feature>
<feature type="signal peptide" evidence="9">
    <location>
        <begin position="1"/>
        <end position="19"/>
    </location>
</feature>
<accession>A0A1H2TND9</accession>
<feature type="domain" description="L,D-TPase catalytic" evidence="10">
    <location>
        <begin position="303"/>
        <end position="468"/>
    </location>
</feature>
<dbReference type="SUPFAM" id="SSF141523">
    <property type="entry name" value="L,D-transpeptidase catalytic domain-like"/>
    <property type="match status" value="1"/>
</dbReference>
<keyword evidence="4 7" id="KW-0133">Cell shape</keyword>
<dbReference type="GO" id="GO:0071555">
    <property type="term" value="P:cell wall organization"/>
    <property type="evidence" value="ECO:0007669"/>
    <property type="project" value="UniProtKB-UniRule"/>
</dbReference>
<dbReference type="InterPro" id="IPR036366">
    <property type="entry name" value="PGBDSf"/>
</dbReference>
<dbReference type="InterPro" id="IPR045380">
    <property type="entry name" value="LD_TPept_scaffold_dom"/>
</dbReference>
<dbReference type="GO" id="GO:0004180">
    <property type="term" value="F:carboxypeptidase activity"/>
    <property type="evidence" value="ECO:0007669"/>
    <property type="project" value="UniProtKB-ARBA"/>
</dbReference>
<evidence type="ECO:0000256" key="2">
    <source>
        <dbReference type="ARBA" id="ARBA00005992"/>
    </source>
</evidence>
<comment type="similarity">
    <text evidence="2">Belongs to the YkuD family.</text>
</comment>
<evidence type="ECO:0000256" key="3">
    <source>
        <dbReference type="ARBA" id="ARBA00022679"/>
    </source>
</evidence>
<dbReference type="GO" id="GO:0009252">
    <property type="term" value="P:peptidoglycan biosynthetic process"/>
    <property type="evidence" value="ECO:0007669"/>
    <property type="project" value="UniProtKB-UniPathway"/>
</dbReference>
<feature type="compositionally biased region" description="Basic and acidic residues" evidence="8">
    <location>
        <begin position="562"/>
        <end position="576"/>
    </location>
</feature>
<dbReference type="GO" id="GO:0016740">
    <property type="term" value="F:transferase activity"/>
    <property type="evidence" value="ECO:0007669"/>
    <property type="project" value="UniProtKB-KW"/>
</dbReference>
<organism evidence="11 12">
    <name type="scientific">Thiocapsa roseopersicina</name>
    <dbReference type="NCBI Taxonomy" id="1058"/>
    <lineage>
        <taxon>Bacteria</taxon>
        <taxon>Pseudomonadati</taxon>
        <taxon>Pseudomonadota</taxon>
        <taxon>Gammaproteobacteria</taxon>
        <taxon>Chromatiales</taxon>
        <taxon>Chromatiaceae</taxon>
        <taxon>Thiocapsa</taxon>
    </lineage>
</organism>
<keyword evidence="12" id="KW-1185">Reference proteome</keyword>
<evidence type="ECO:0000256" key="6">
    <source>
        <dbReference type="ARBA" id="ARBA00023316"/>
    </source>
</evidence>
<dbReference type="InterPro" id="IPR038063">
    <property type="entry name" value="Transpep_catalytic_dom"/>
</dbReference>
<dbReference type="Pfam" id="PF20142">
    <property type="entry name" value="Scaffold"/>
    <property type="match status" value="1"/>
</dbReference>
<gene>
    <name evidence="11" type="ORF">SAMN05421783_10480</name>
</gene>
<dbReference type="RefSeq" id="WP_093029178.1">
    <property type="nucleotide sequence ID" value="NZ_FNNZ01000004.1"/>
</dbReference>
<dbReference type="GO" id="GO:0008360">
    <property type="term" value="P:regulation of cell shape"/>
    <property type="evidence" value="ECO:0007669"/>
    <property type="project" value="UniProtKB-UniRule"/>
</dbReference>
<reference evidence="12" key="1">
    <citation type="submission" date="2016-10" db="EMBL/GenBank/DDBJ databases">
        <authorList>
            <person name="Varghese N."/>
            <person name="Submissions S."/>
        </authorList>
    </citation>
    <scope>NUCLEOTIDE SEQUENCE [LARGE SCALE GENOMIC DNA]</scope>
    <source>
        <strain evidence="12">DSM 217</strain>
    </source>
</reference>
<evidence type="ECO:0000256" key="7">
    <source>
        <dbReference type="PROSITE-ProRule" id="PRU01373"/>
    </source>
</evidence>
<dbReference type="AlphaFoldDB" id="A0A1H2TND9"/>
<sequence>MRCRLVGLFWFLAVVSAPASTDGLLRPTLDSIRDARTVAVEGVPFLSGRLLAEFYAQRGDVLVWVDPARISGLLGLAQRSVSEGFRPEDFHVESLRRLGDPGVLESLTGNARIAADLVLSDALARYVHHHRYGKLDPIAVDSKWHDRPPASGEVLLADMHLALGGKDLEQSLSALFPRPFWYDDLKNALQRFTAQTALAGLPPLPAGSNLVQGSRHPRVAMLRERLARIDGAAVPGSSDADLFDTALHESVVSFQRRSGLTADGVVGPSTLAALNGHGDETKAEQIRINLERMRWLYQDLPEDYVFVDVAAYKVHLARGGDFVWSTRVIVGTPETQTPMFRDTMDHLVFNPTWTVPVSIQKKMGRVSGDYRLVDRRTGKQVGGGNAGDYTRYRLVQAPGPKNALGRVKFMFPNSHAIYLHDTPGKAAFGRQARALSNGCVRVEDPLALAEAILDQPGWDRSGIDRVVERGRTRYVDLADTLPVLLYYLTAFADEQGKVGFRQDIYGRDESLRTAFSGPVLRTRIAFPEPPTPEPSRHPEQPEEEPGTETPDPLDPSTSVRLTRRDSAETPDGEGRSATKAAEPEISTVDRPEASPAGRL</sequence>
<keyword evidence="9" id="KW-0732">Signal</keyword>
<dbReference type="Gene3D" id="1.10.101.10">
    <property type="entry name" value="PGBD-like superfamily/PGBD"/>
    <property type="match status" value="1"/>
</dbReference>
<dbReference type="UniPathway" id="UPA00219"/>
<dbReference type="Pfam" id="PF03734">
    <property type="entry name" value="YkuD"/>
    <property type="match status" value="1"/>
</dbReference>
<dbReference type="EMBL" id="FNNZ01000004">
    <property type="protein sequence ID" value="SDW45391.1"/>
    <property type="molecule type" value="Genomic_DNA"/>
</dbReference>
<dbReference type="PANTHER" id="PTHR41533:SF2">
    <property type="entry name" value="BLR7131 PROTEIN"/>
    <property type="match status" value="1"/>
</dbReference>
<dbReference type="Proteomes" id="UP000198816">
    <property type="component" value="Unassembled WGS sequence"/>
</dbReference>
<evidence type="ECO:0000256" key="5">
    <source>
        <dbReference type="ARBA" id="ARBA00022984"/>
    </source>
</evidence>
<dbReference type="Gene3D" id="2.40.440.10">
    <property type="entry name" value="L,D-transpeptidase catalytic domain-like"/>
    <property type="match status" value="1"/>
</dbReference>
<dbReference type="SUPFAM" id="SSF47090">
    <property type="entry name" value="PGBD-like"/>
    <property type="match status" value="1"/>
</dbReference>
<evidence type="ECO:0000259" key="10">
    <source>
        <dbReference type="PROSITE" id="PS52029"/>
    </source>
</evidence>
<proteinExistence type="inferred from homology"/>
<dbReference type="PROSITE" id="PS52029">
    <property type="entry name" value="LD_TPASE"/>
    <property type="match status" value="1"/>
</dbReference>
<feature type="chain" id="PRO_5011679083" evidence="9">
    <location>
        <begin position="20"/>
        <end position="599"/>
    </location>
</feature>
<keyword evidence="3" id="KW-0808">Transferase</keyword>
<evidence type="ECO:0000256" key="1">
    <source>
        <dbReference type="ARBA" id="ARBA00004752"/>
    </source>
</evidence>